<organism evidence="5">
    <name type="scientific">Nymphaea colorata</name>
    <name type="common">pocket water lily</name>
    <dbReference type="NCBI Taxonomy" id="210225"/>
    <lineage>
        <taxon>Eukaryota</taxon>
        <taxon>Viridiplantae</taxon>
        <taxon>Streptophyta</taxon>
        <taxon>Embryophyta</taxon>
        <taxon>Tracheophyta</taxon>
        <taxon>Spermatophyta</taxon>
        <taxon>Magnoliopsida</taxon>
        <taxon>Nymphaeales</taxon>
        <taxon>Nymphaeaceae</taxon>
        <taxon>Nymphaea</taxon>
    </lineage>
</organism>
<evidence type="ECO:0000256" key="3">
    <source>
        <dbReference type="PROSITE-ProRule" id="PRU01191"/>
    </source>
</evidence>
<dbReference type="InterPro" id="IPR005202">
    <property type="entry name" value="TF_GRAS"/>
</dbReference>
<dbReference type="AlphaFoldDB" id="A0A5K0YLH8"/>
<keyword evidence="2" id="KW-0804">Transcription</keyword>
<feature type="short sequence motif" description="VHIID" evidence="3">
    <location>
        <begin position="504"/>
        <end position="508"/>
    </location>
</feature>
<comment type="similarity">
    <text evidence="3">Belongs to the GRAS family.</text>
</comment>
<feature type="compositionally biased region" description="Low complexity" evidence="4">
    <location>
        <begin position="351"/>
        <end position="370"/>
    </location>
</feature>
<reference evidence="5" key="1">
    <citation type="submission" date="2019-09" db="EMBL/GenBank/DDBJ databases">
        <authorList>
            <person name="Zhang L."/>
        </authorList>
    </citation>
    <scope>NUCLEOTIDE SEQUENCE</scope>
</reference>
<comment type="caution">
    <text evidence="3">Lacks conserved residue(s) required for the propagation of feature annotation.</text>
</comment>
<feature type="region of interest" description="SAW" evidence="3">
    <location>
        <begin position="683"/>
        <end position="754"/>
    </location>
</feature>
<dbReference type="PROSITE" id="PS50985">
    <property type="entry name" value="GRAS"/>
    <property type="match status" value="1"/>
</dbReference>
<protein>
    <submittedName>
        <fullName evidence="5">Uncharacterized protein</fullName>
    </submittedName>
</protein>
<dbReference type="Gramene" id="NC12G0189470.1">
    <property type="protein sequence ID" value="NC12G0189470.1:cds"/>
    <property type="gene ID" value="NC12G0189470"/>
</dbReference>
<feature type="compositionally biased region" description="Low complexity" evidence="4">
    <location>
        <begin position="43"/>
        <end position="53"/>
    </location>
</feature>
<evidence type="ECO:0000256" key="2">
    <source>
        <dbReference type="ARBA" id="ARBA00023163"/>
    </source>
</evidence>
<name>A0A5K0YLH8_9MAGN</name>
<feature type="region of interest" description="Disordered" evidence="4">
    <location>
        <begin position="1"/>
        <end position="70"/>
    </location>
</feature>
<feature type="region of interest" description="VHIID" evidence="3">
    <location>
        <begin position="473"/>
        <end position="538"/>
    </location>
</feature>
<dbReference type="Pfam" id="PF03514">
    <property type="entry name" value="GRAS"/>
    <property type="match status" value="1"/>
</dbReference>
<sequence>MKGMPFNFGGKGVSVPVPEFGEGKWKKVNNEPTSVLDTHRSPSPTSTSTLSSSFGGGGGGSSTDTAGGVAAISGHQPQKWAAAGEPTKDEWPVELVGSGKCGVAMDEWDNMMIETVGAPEPQDNSLFRWMVGEMEDPLRIPQGGGSANQVNGVGGGSCGGGGGGCGGTVSFDGPVEPGFSVDSTTYGFGASFIDPSCNGVVFPVNSLLGGFSSASKFGACSGGGAATSVGAGNVSLFAPSTNLSLPLVDLPGIFCQQQPEPPLLEEKPHIHPFINSAASNLGFYLQEVPVIPPAKRHQSAGLDQEWAPPPPSQALPFPPLVKQEMQIPHPNKVPFSDSGQELFLRPHKLKQQQQPMSLLQQHQQQRPRSMPDSVYGPGSDDAAQLFIVDQLHRAAELAETGNSVHARAILARLNHHLSSPVGKPPHRAAFYFKEALFHVLGTRNGAPPVQGVNPAIAPPVYSPSDVVLRIGAYKAFCEISPLVQFASLTCNQALLEILNGPSAIHILDFDIGIGGHWASFMQEIAPKVDGTHSLKITAFISPSSHNELELALTKENLSNFARLLNIPFEFNAVILDSFDPSVCNLRSPNQVLVANLPVSSHRFFSSSSLPSLLQFVRQLSPKLVVSSDNACDRTDLPFSQHFLNGLQFYSFLFDSLDAMNVNPNTLRKVEGLLLKPKIESLVASWYHAAEKLPPWRNLFISAGFTPVALSNYTQIQAECLIKRLNLRGFHVEKHQASLLLLWQRRELATASVWTC</sequence>
<dbReference type="OrthoDB" id="666726at2759"/>
<dbReference type="OMA" id="IEKCHAS"/>
<evidence type="ECO:0000256" key="1">
    <source>
        <dbReference type="ARBA" id="ARBA00023015"/>
    </source>
</evidence>
<feature type="region of interest" description="Disordered" evidence="4">
    <location>
        <begin position="349"/>
        <end position="376"/>
    </location>
</feature>
<evidence type="ECO:0000313" key="5">
    <source>
        <dbReference type="EMBL" id="VVV79001.1"/>
    </source>
</evidence>
<accession>A0A5K0YLH8</accession>
<dbReference type="PANTHER" id="PTHR31636">
    <property type="entry name" value="OSJNBA0084A10.13 PROTEIN-RELATED"/>
    <property type="match status" value="1"/>
</dbReference>
<dbReference type="EMBL" id="LR721777">
    <property type="protein sequence ID" value="VVV79001.1"/>
    <property type="molecule type" value="Genomic_DNA"/>
</dbReference>
<gene>
    <name evidence="5" type="ORF">NYM_LOCUS8831</name>
</gene>
<proteinExistence type="inferred from homology"/>
<evidence type="ECO:0000256" key="4">
    <source>
        <dbReference type="SAM" id="MobiDB-lite"/>
    </source>
</evidence>
<keyword evidence="1" id="KW-0805">Transcription regulation</keyword>
<feature type="region of interest" description="Leucine repeat II (LRII)" evidence="3">
    <location>
        <begin position="552"/>
        <end position="584"/>
    </location>
</feature>